<dbReference type="Pfam" id="PF03795">
    <property type="entry name" value="YCII"/>
    <property type="match status" value="1"/>
</dbReference>
<evidence type="ECO:0000313" key="2">
    <source>
        <dbReference type="EMBL" id="GAT55836.1"/>
    </source>
</evidence>
<dbReference type="InterPro" id="IPR005545">
    <property type="entry name" value="YCII"/>
</dbReference>
<dbReference type="InterPro" id="IPR051807">
    <property type="entry name" value="Sec-metab_biosynth-assoc"/>
</dbReference>
<organism evidence="2 3">
    <name type="scientific">Mycena chlorophos</name>
    <name type="common">Agaric fungus</name>
    <name type="synonym">Agaricus chlorophos</name>
    <dbReference type="NCBI Taxonomy" id="658473"/>
    <lineage>
        <taxon>Eukaryota</taxon>
        <taxon>Fungi</taxon>
        <taxon>Dikarya</taxon>
        <taxon>Basidiomycota</taxon>
        <taxon>Agaricomycotina</taxon>
        <taxon>Agaricomycetes</taxon>
        <taxon>Agaricomycetidae</taxon>
        <taxon>Agaricales</taxon>
        <taxon>Marasmiineae</taxon>
        <taxon>Mycenaceae</taxon>
        <taxon>Mycena</taxon>
    </lineage>
</organism>
<dbReference type="PANTHER" id="PTHR33606:SF3">
    <property type="entry name" value="PROTEIN YCII"/>
    <property type="match status" value="1"/>
</dbReference>
<dbReference type="PANTHER" id="PTHR33606">
    <property type="entry name" value="PROTEIN YCII"/>
    <property type="match status" value="1"/>
</dbReference>
<gene>
    <name evidence="2" type="ORF">MCHLO_12563</name>
</gene>
<dbReference type="Gene3D" id="3.30.70.1060">
    <property type="entry name" value="Dimeric alpha+beta barrel"/>
    <property type="match status" value="1"/>
</dbReference>
<accession>A0ABQ0LXK6</accession>
<reference evidence="2" key="1">
    <citation type="submission" date="2014-09" db="EMBL/GenBank/DDBJ databases">
        <title>Genome sequence of the luminous mushroom Mycena chlorophos for searching fungal bioluminescence genes.</title>
        <authorList>
            <person name="Tanaka Y."/>
            <person name="Kasuga D."/>
            <person name="Oba Y."/>
            <person name="Hase S."/>
            <person name="Sato K."/>
            <person name="Oba Y."/>
            <person name="Sakakibara Y."/>
        </authorList>
    </citation>
    <scope>NUCLEOTIDE SEQUENCE</scope>
</reference>
<feature type="domain" description="YCII-related" evidence="1">
    <location>
        <begin position="16"/>
        <end position="92"/>
    </location>
</feature>
<keyword evidence="3" id="KW-1185">Reference proteome</keyword>
<evidence type="ECO:0000259" key="1">
    <source>
        <dbReference type="Pfam" id="PF03795"/>
    </source>
</evidence>
<evidence type="ECO:0000313" key="3">
    <source>
        <dbReference type="Proteomes" id="UP000815677"/>
    </source>
</evidence>
<dbReference type="SUPFAM" id="SSF54909">
    <property type="entry name" value="Dimeric alpha+beta barrel"/>
    <property type="match status" value="1"/>
</dbReference>
<dbReference type="InterPro" id="IPR011008">
    <property type="entry name" value="Dimeric_a/b-barrel"/>
</dbReference>
<sequence>MATPAPTLHKFFVYAPDKTDEGAGARRMAVRPRHLAGADKLIEQGVIRVGGATLTPESITGGERKMTGSVIIYEAASIEEVRKLVDNDPYFVGNVWDPEKLVIAPFAAATRLP</sequence>
<name>A0ABQ0LXK6_MYCCL</name>
<dbReference type="EMBL" id="DF849135">
    <property type="protein sequence ID" value="GAT55836.1"/>
    <property type="molecule type" value="Genomic_DNA"/>
</dbReference>
<protein>
    <recommendedName>
        <fullName evidence="1">YCII-related domain-containing protein</fullName>
    </recommendedName>
</protein>
<proteinExistence type="predicted"/>
<dbReference type="Proteomes" id="UP000815677">
    <property type="component" value="Unassembled WGS sequence"/>
</dbReference>